<organism evidence="1 2">
    <name type="scientific">Funneliformis caledonium</name>
    <dbReference type="NCBI Taxonomy" id="1117310"/>
    <lineage>
        <taxon>Eukaryota</taxon>
        <taxon>Fungi</taxon>
        <taxon>Fungi incertae sedis</taxon>
        <taxon>Mucoromycota</taxon>
        <taxon>Glomeromycotina</taxon>
        <taxon>Glomeromycetes</taxon>
        <taxon>Glomerales</taxon>
        <taxon>Glomeraceae</taxon>
        <taxon>Funneliformis</taxon>
    </lineage>
</organism>
<keyword evidence="2" id="KW-1185">Reference proteome</keyword>
<gene>
    <name evidence="1" type="ORF">FCALED_LOCUS15228</name>
</gene>
<proteinExistence type="predicted"/>
<evidence type="ECO:0000313" key="1">
    <source>
        <dbReference type="EMBL" id="CAG8734778.1"/>
    </source>
</evidence>
<dbReference type="AlphaFoldDB" id="A0A9N9IGL2"/>
<evidence type="ECO:0000313" key="2">
    <source>
        <dbReference type="Proteomes" id="UP000789570"/>
    </source>
</evidence>
<dbReference type="EMBL" id="CAJVPQ010013172">
    <property type="protein sequence ID" value="CAG8734778.1"/>
    <property type="molecule type" value="Genomic_DNA"/>
</dbReference>
<feature type="non-terminal residue" evidence="1">
    <location>
        <position position="45"/>
    </location>
</feature>
<protein>
    <submittedName>
        <fullName evidence="1">4929_t:CDS:1</fullName>
    </submittedName>
</protein>
<sequence>MCHTPITGGKISTTNKENTIYFPLRISQKTKTCLNNQDFFVTIIA</sequence>
<reference evidence="1" key="1">
    <citation type="submission" date="2021-06" db="EMBL/GenBank/DDBJ databases">
        <authorList>
            <person name="Kallberg Y."/>
            <person name="Tangrot J."/>
            <person name="Rosling A."/>
        </authorList>
    </citation>
    <scope>NUCLEOTIDE SEQUENCE</scope>
    <source>
        <strain evidence="1">UK204</strain>
    </source>
</reference>
<accession>A0A9N9IGL2</accession>
<dbReference type="Proteomes" id="UP000789570">
    <property type="component" value="Unassembled WGS sequence"/>
</dbReference>
<name>A0A9N9IGL2_9GLOM</name>
<comment type="caution">
    <text evidence="1">The sequence shown here is derived from an EMBL/GenBank/DDBJ whole genome shotgun (WGS) entry which is preliminary data.</text>
</comment>